<dbReference type="InterPro" id="IPR050901">
    <property type="entry name" value="BP-dep_ABC_trans_perm"/>
</dbReference>
<dbReference type="Pfam" id="PF00528">
    <property type="entry name" value="BPD_transp_1"/>
    <property type="match status" value="1"/>
</dbReference>
<dbReference type="GO" id="GO:0055085">
    <property type="term" value="P:transmembrane transport"/>
    <property type="evidence" value="ECO:0007669"/>
    <property type="project" value="InterPro"/>
</dbReference>
<reference evidence="9" key="1">
    <citation type="journal article" date="2020" name="mSystems">
        <title>Genome- and Community-Level Interaction Insights into Carbon Utilization and Element Cycling Functions of Hydrothermarchaeota in Hydrothermal Sediment.</title>
        <authorList>
            <person name="Zhou Z."/>
            <person name="Liu Y."/>
            <person name="Xu W."/>
            <person name="Pan J."/>
            <person name="Luo Z.H."/>
            <person name="Li M."/>
        </authorList>
    </citation>
    <scope>NUCLEOTIDE SEQUENCE [LARGE SCALE GENOMIC DNA]</scope>
    <source>
        <strain evidence="9">SpSt-757</strain>
    </source>
</reference>
<comment type="similarity">
    <text evidence="7">Belongs to the binding-protein-dependent transport system permease family.</text>
</comment>
<feature type="transmembrane region" description="Helical" evidence="7">
    <location>
        <begin position="264"/>
        <end position="285"/>
    </location>
</feature>
<dbReference type="SUPFAM" id="SSF161098">
    <property type="entry name" value="MetI-like"/>
    <property type="match status" value="1"/>
</dbReference>
<dbReference type="InterPro" id="IPR035906">
    <property type="entry name" value="MetI-like_sf"/>
</dbReference>
<feature type="transmembrane region" description="Helical" evidence="7">
    <location>
        <begin position="95"/>
        <end position="119"/>
    </location>
</feature>
<comment type="caution">
    <text evidence="9">The sequence shown here is derived from an EMBL/GenBank/DDBJ whole genome shotgun (WGS) entry which is preliminary data.</text>
</comment>
<dbReference type="Gene3D" id="1.10.3720.10">
    <property type="entry name" value="MetI-like"/>
    <property type="match status" value="1"/>
</dbReference>
<keyword evidence="2 7" id="KW-0813">Transport</keyword>
<gene>
    <name evidence="9" type="ORF">ENV41_00350</name>
</gene>
<sequence length="299" mass="34090">MGKAPISPSKKGGSVKMKSRGLSYFITRFFLVVWVIFALFPLYWTLITAFKTPIQIYKGPFYFPFIDFAPSTDSWQFIFLGDGRVDFLRGLLNSILYAFFSALLSVFLGSISAYGLARYSYKYGPFKNDDLNFLIVSQRIMPPIVAVIALYLIFKFLHLLDSRFGMILAYTWFNLPLAVYLLTNFFASIPREIEYAAALDGYSKFDQLRKVILPLAAPGLASAYLLSFFFAWNEFLMALMLTFRDAQTLPIIITTIRTQMEPKWWILSAIAVIALIPPSIVVLYLDKYLIKGTLFGGVR</sequence>
<evidence type="ECO:0000256" key="1">
    <source>
        <dbReference type="ARBA" id="ARBA00004651"/>
    </source>
</evidence>
<name>A0A7V3J8Z5_UNCC3</name>
<evidence type="ECO:0000313" key="9">
    <source>
        <dbReference type="EMBL" id="HFZ08570.1"/>
    </source>
</evidence>
<accession>A0A7V3J8Z5</accession>
<keyword evidence="4 7" id="KW-0812">Transmembrane</keyword>
<keyword evidence="5 7" id="KW-1133">Transmembrane helix</keyword>
<dbReference type="EMBL" id="DTGG01000016">
    <property type="protein sequence ID" value="HFZ08570.1"/>
    <property type="molecule type" value="Genomic_DNA"/>
</dbReference>
<evidence type="ECO:0000256" key="5">
    <source>
        <dbReference type="ARBA" id="ARBA00022989"/>
    </source>
</evidence>
<comment type="subcellular location">
    <subcellularLocation>
        <location evidence="1 7">Cell membrane</location>
        <topology evidence="1 7">Multi-pass membrane protein</topology>
    </subcellularLocation>
</comment>
<evidence type="ECO:0000256" key="6">
    <source>
        <dbReference type="ARBA" id="ARBA00023136"/>
    </source>
</evidence>
<dbReference type="GO" id="GO:0005886">
    <property type="term" value="C:plasma membrane"/>
    <property type="evidence" value="ECO:0007669"/>
    <property type="project" value="UniProtKB-SubCell"/>
</dbReference>
<organism evidence="9">
    <name type="scientific">candidate division CPR3 bacterium</name>
    <dbReference type="NCBI Taxonomy" id="2268181"/>
    <lineage>
        <taxon>Bacteria</taxon>
        <taxon>Bacteria division CPR3</taxon>
    </lineage>
</organism>
<evidence type="ECO:0000256" key="4">
    <source>
        <dbReference type="ARBA" id="ARBA00022692"/>
    </source>
</evidence>
<feature type="transmembrane region" description="Helical" evidence="7">
    <location>
        <begin position="211"/>
        <end position="232"/>
    </location>
</feature>
<dbReference type="PANTHER" id="PTHR32243">
    <property type="entry name" value="MALTOSE TRANSPORT SYSTEM PERMEASE-RELATED"/>
    <property type="match status" value="1"/>
</dbReference>
<protein>
    <submittedName>
        <fullName evidence="9">Carbohydrate ABC transporter permease</fullName>
    </submittedName>
</protein>
<keyword evidence="3" id="KW-1003">Cell membrane</keyword>
<feature type="transmembrane region" description="Helical" evidence="7">
    <location>
        <begin position="21"/>
        <end position="44"/>
    </location>
</feature>
<dbReference type="CDD" id="cd06261">
    <property type="entry name" value="TM_PBP2"/>
    <property type="match status" value="1"/>
</dbReference>
<evidence type="ECO:0000256" key="3">
    <source>
        <dbReference type="ARBA" id="ARBA00022475"/>
    </source>
</evidence>
<evidence type="ECO:0000256" key="2">
    <source>
        <dbReference type="ARBA" id="ARBA00022448"/>
    </source>
</evidence>
<dbReference type="AlphaFoldDB" id="A0A7V3J8Z5"/>
<dbReference type="InterPro" id="IPR000515">
    <property type="entry name" value="MetI-like"/>
</dbReference>
<proteinExistence type="inferred from homology"/>
<feature type="transmembrane region" description="Helical" evidence="7">
    <location>
        <begin position="166"/>
        <end position="190"/>
    </location>
</feature>
<feature type="transmembrane region" description="Helical" evidence="7">
    <location>
        <begin position="131"/>
        <end position="154"/>
    </location>
</feature>
<dbReference type="PROSITE" id="PS50928">
    <property type="entry name" value="ABC_TM1"/>
    <property type="match status" value="1"/>
</dbReference>
<keyword evidence="6 7" id="KW-0472">Membrane</keyword>
<evidence type="ECO:0000259" key="8">
    <source>
        <dbReference type="PROSITE" id="PS50928"/>
    </source>
</evidence>
<feature type="domain" description="ABC transmembrane type-1" evidence="8">
    <location>
        <begin position="91"/>
        <end position="285"/>
    </location>
</feature>
<evidence type="ECO:0000256" key="7">
    <source>
        <dbReference type="RuleBase" id="RU363032"/>
    </source>
</evidence>
<dbReference type="PANTHER" id="PTHR32243:SF18">
    <property type="entry name" value="INNER MEMBRANE ABC TRANSPORTER PERMEASE PROTEIN YCJP"/>
    <property type="match status" value="1"/>
</dbReference>